<evidence type="ECO:0000313" key="4">
    <source>
        <dbReference type="Proteomes" id="UP001216139"/>
    </source>
</evidence>
<keyword evidence="1" id="KW-0175">Coiled coil</keyword>
<accession>A0ABY7TC31</accession>
<evidence type="ECO:0000256" key="1">
    <source>
        <dbReference type="SAM" id="Coils"/>
    </source>
</evidence>
<feature type="coiled-coil region" evidence="1">
    <location>
        <begin position="312"/>
        <end position="339"/>
    </location>
</feature>
<sequence>MKKVLLLMLSILTASYCYAQNSNPWPLSGNVGIGISNPGFAPLDVRDNNSVIQLRSTMSAIVPGNNNGGAIYFGVDNQNNSSIPTGAIETSWGGVLVPQIGIGVIRDGLRANMILDYNNNTLFRNGSVSNMIINSSGNVGIGTTNPSEKLTISDPGIAYNATTGVIKLLFDSGGGRGGMGFEKETFNTAGLRFYTQYGFGSSIEKMRITANGYVGIGTTQPDKELTVNGTIHANEVLVDTNVPHPDYVFDRDYDLTSLKDVKTYIDKNHHLPEIPSAAQVAKDGINLGEMNAKLLKKIEELTLYLIEKDAQIDKQESQNISQQQQIDQMKIQIKELLTKASEK</sequence>
<keyword evidence="4" id="KW-1185">Reference proteome</keyword>
<keyword evidence="2" id="KW-0732">Signal</keyword>
<evidence type="ECO:0000256" key="2">
    <source>
        <dbReference type="SAM" id="SignalP"/>
    </source>
</evidence>
<feature type="signal peptide" evidence="2">
    <location>
        <begin position="1"/>
        <end position="19"/>
    </location>
</feature>
<evidence type="ECO:0000313" key="3">
    <source>
        <dbReference type="EMBL" id="WCT13630.1"/>
    </source>
</evidence>
<protein>
    <submittedName>
        <fullName evidence="3">Tail fiber protein</fullName>
    </submittedName>
</protein>
<dbReference type="RefSeq" id="WP_273631936.1">
    <property type="nucleotide sequence ID" value="NZ_CP117167.1"/>
</dbReference>
<reference evidence="3 4" key="1">
    <citation type="submission" date="2023-02" db="EMBL/GenBank/DDBJ databases">
        <title>Genome sequence of Mucilaginibacter jinjuensis strain KACC 16571.</title>
        <authorList>
            <person name="Kim S."/>
            <person name="Heo J."/>
            <person name="Kwon S.-W."/>
        </authorList>
    </citation>
    <scope>NUCLEOTIDE SEQUENCE [LARGE SCALE GENOMIC DNA]</scope>
    <source>
        <strain evidence="3 4">KACC 16571</strain>
    </source>
</reference>
<organism evidence="3 4">
    <name type="scientific">Mucilaginibacter jinjuensis</name>
    <dbReference type="NCBI Taxonomy" id="1176721"/>
    <lineage>
        <taxon>Bacteria</taxon>
        <taxon>Pseudomonadati</taxon>
        <taxon>Bacteroidota</taxon>
        <taxon>Sphingobacteriia</taxon>
        <taxon>Sphingobacteriales</taxon>
        <taxon>Sphingobacteriaceae</taxon>
        <taxon>Mucilaginibacter</taxon>
    </lineage>
</organism>
<proteinExistence type="predicted"/>
<feature type="chain" id="PRO_5047155538" evidence="2">
    <location>
        <begin position="20"/>
        <end position="343"/>
    </location>
</feature>
<dbReference type="Proteomes" id="UP001216139">
    <property type="component" value="Chromosome"/>
</dbReference>
<name>A0ABY7TC31_9SPHI</name>
<gene>
    <name evidence="3" type="ORF">PQO05_06740</name>
</gene>
<dbReference type="EMBL" id="CP117167">
    <property type="protein sequence ID" value="WCT13630.1"/>
    <property type="molecule type" value="Genomic_DNA"/>
</dbReference>